<dbReference type="InterPro" id="IPR059001">
    <property type="entry name" value="STX17_N"/>
</dbReference>
<keyword evidence="2" id="KW-0175">Coiled coil</keyword>
<dbReference type="Proteomes" id="UP001153636">
    <property type="component" value="Chromosome 3"/>
</dbReference>
<reference evidence="5" key="1">
    <citation type="submission" date="2022-01" db="EMBL/GenBank/DDBJ databases">
        <authorList>
            <person name="King R."/>
        </authorList>
    </citation>
    <scope>NUCLEOTIDE SEQUENCE</scope>
</reference>
<dbReference type="GO" id="GO:0000149">
    <property type="term" value="F:SNARE binding"/>
    <property type="evidence" value="ECO:0007669"/>
    <property type="project" value="TreeGrafter"/>
</dbReference>
<dbReference type="PROSITE" id="PS50192">
    <property type="entry name" value="T_SNARE"/>
    <property type="match status" value="1"/>
</dbReference>
<dbReference type="AlphaFoldDB" id="A0A9P0GCR7"/>
<feature type="transmembrane region" description="Helical" evidence="3">
    <location>
        <begin position="247"/>
        <end position="266"/>
    </location>
</feature>
<feature type="transmembrane region" description="Helical" evidence="3">
    <location>
        <begin position="221"/>
        <end position="241"/>
    </location>
</feature>
<dbReference type="Pfam" id="PF26585">
    <property type="entry name" value="STX17_N"/>
    <property type="match status" value="1"/>
</dbReference>
<gene>
    <name evidence="5" type="ORF">PSYICH_LOCUS8988</name>
</gene>
<dbReference type="InterPro" id="IPR045242">
    <property type="entry name" value="Syntaxin"/>
</dbReference>
<dbReference type="GO" id="GO:0006906">
    <property type="term" value="P:vesicle fusion"/>
    <property type="evidence" value="ECO:0007669"/>
    <property type="project" value="TreeGrafter"/>
</dbReference>
<feature type="coiled-coil region" evidence="2">
    <location>
        <begin position="157"/>
        <end position="184"/>
    </location>
</feature>
<evidence type="ECO:0000256" key="3">
    <source>
        <dbReference type="SAM" id="Phobius"/>
    </source>
</evidence>
<organism evidence="5 6">
    <name type="scientific">Psylliodes chrysocephalus</name>
    <dbReference type="NCBI Taxonomy" id="3402493"/>
    <lineage>
        <taxon>Eukaryota</taxon>
        <taxon>Metazoa</taxon>
        <taxon>Ecdysozoa</taxon>
        <taxon>Arthropoda</taxon>
        <taxon>Hexapoda</taxon>
        <taxon>Insecta</taxon>
        <taxon>Pterygota</taxon>
        <taxon>Neoptera</taxon>
        <taxon>Endopterygota</taxon>
        <taxon>Coleoptera</taxon>
        <taxon>Polyphaga</taxon>
        <taxon>Cucujiformia</taxon>
        <taxon>Chrysomeloidea</taxon>
        <taxon>Chrysomelidae</taxon>
        <taxon>Galerucinae</taxon>
        <taxon>Alticini</taxon>
        <taxon>Psylliodes</taxon>
    </lineage>
</organism>
<dbReference type="Gene3D" id="1.20.5.110">
    <property type="match status" value="1"/>
</dbReference>
<sequence>MASIIDSHNIKQPFKVIEVPLSKFSEEIIPHHQNVYEQYKESMKKLLTVADKQQLKKEIKEKKRNVKQLRDLMYELDTLRTQVEDENLDNFDAKTVSLRKIILNLISGYSEFEKTVNKLILSDQASEESEKENQRPFEGASHIQIQENLEDLKIREKQEQLCKVENINRDVQDLNEMYKNLHEMVGTQAESVDQISENVESAQLNVETGTRSLSKARKLKAVAYPVTGAVLGGIIGGPIGLVAGLKIGGLAAVTCAIAGYTGGRWFRKKTIESTDDQDIQIQSEDVNGEAVTTKKEI</sequence>
<dbReference type="PANTHER" id="PTHR19957:SF139">
    <property type="entry name" value="SYNTAXIN-17"/>
    <property type="match status" value="1"/>
</dbReference>
<comment type="similarity">
    <text evidence="1">Belongs to the syntaxin family.</text>
</comment>
<protein>
    <recommendedName>
        <fullName evidence="4">t-SNARE coiled-coil homology domain-containing protein</fullName>
    </recommendedName>
</protein>
<dbReference type="SMART" id="SM00397">
    <property type="entry name" value="t_SNARE"/>
    <property type="match status" value="1"/>
</dbReference>
<dbReference type="EMBL" id="OV651815">
    <property type="protein sequence ID" value="CAH1108573.1"/>
    <property type="molecule type" value="Genomic_DNA"/>
</dbReference>
<proteinExistence type="inferred from homology"/>
<dbReference type="GO" id="GO:0012505">
    <property type="term" value="C:endomembrane system"/>
    <property type="evidence" value="ECO:0007669"/>
    <property type="project" value="TreeGrafter"/>
</dbReference>
<name>A0A9P0GCR7_9CUCU</name>
<dbReference type="GO" id="GO:0005886">
    <property type="term" value="C:plasma membrane"/>
    <property type="evidence" value="ECO:0007669"/>
    <property type="project" value="TreeGrafter"/>
</dbReference>
<dbReference type="GO" id="GO:0031201">
    <property type="term" value="C:SNARE complex"/>
    <property type="evidence" value="ECO:0007669"/>
    <property type="project" value="TreeGrafter"/>
</dbReference>
<evidence type="ECO:0000256" key="1">
    <source>
        <dbReference type="ARBA" id="ARBA00009063"/>
    </source>
</evidence>
<dbReference type="GO" id="GO:0005484">
    <property type="term" value="F:SNAP receptor activity"/>
    <property type="evidence" value="ECO:0007669"/>
    <property type="project" value="TreeGrafter"/>
</dbReference>
<dbReference type="GO" id="GO:0006886">
    <property type="term" value="P:intracellular protein transport"/>
    <property type="evidence" value="ECO:0007669"/>
    <property type="project" value="TreeGrafter"/>
</dbReference>
<dbReference type="SUPFAM" id="SSF47661">
    <property type="entry name" value="t-snare proteins"/>
    <property type="match status" value="1"/>
</dbReference>
<evidence type="ECO:0000256" key="2">
    <source>
        <dbReference type="SAM" id="Coils"/>
    </source>
</evidence>
<keyword evidence="6" id="KW-1185">Reference proteome</keyword>
<evidence type="ECO:0000313" key="6">
    <source>
        <dbReference type="Proteomes" id="UP001153636"/>
    </source>
</evidence>
<evidence type="ECO:0000259" key="4">
    <source>
        <dbReference type="PROSITE" id="PS50192"/>
    </source>
</evidence>
<feature type="domain" description="T-SNARE coiled-coil homology" evidence="4">
    <location>
        <begin position="154"/>
        <end position="216"/>
    </location>
</feature>
<dbReference type="GO" id="GO:0000421">
    <property type="term" value="C:autophagosome membrane"/>
    <property type="evidence" value="ECO:0007669"/>
    <property type="project" value="TreeGrafter"/>
</dbReference>
<dbReference type="OrthoDB" id="10035606at2759"/>
<evidence type="ECO:0000313" key="5">
    <source>
        <dbReference type="EMBL" id="CAH1108573.1"/>
    </source>
</evidence>
<dbReference type="InterPro" id="IPR010989">
    <property type="entry name" value="SNARE"/>
</dbReference>
<dbReference type="GO" id="GO:0006887">
    <property type="term" value="P:exocytosis"/>
    <property type="evidence" value="ECO:0007669"/>
    <property type="project" value="TreeGrafter"/>
</dbReference>
<accession>A0A9P0GCR7</accession>
<keyword evidence="3" id="KW-1133">Transmembrane helix</keyword>
<keyword evidence="3" id="KW-0472">Membrane</keyword>
<dbReference type="PANTHER" id="PTHR19957">
    <property type="entry name" value="SYNTAXIN"/>
    <property type="match status" value="1"/>
</dbReference>
<dbReference type="GO" id="GO:0048278">
    <property type="term" value="P:vesicle docking"/>
    <property type="evidence" value="ECO:0007669"/>
    <property type="project" value="TreeGrafter"/>
</dbReference>
<dbReference type="InterPro" id="IPR000727">
    <property type="entry name" value="T_SNARE_dom"/>
</dbReference>
<keyword evidence="3" id="KW-0812">Transmembrane</keyword>